<proteinExistence type="predicted"/>
<feature type="transmembrane region" description="Helical" evidence="1">
    <location>
        <begin position="20"/>
        <end position="39"/>
    </location>
</feature>
<dbReference type="Proteomes" id="UP000240228">
    <property type="component" value="Unassembled WGS sequence"/>
</dbReference>
<feature type="transmembrane region" description="Helical" evidence="1">
    <location>
        <begin position="104"/>
        <end position="121"/>
    </location>
</feature>
<organism evidence="2 3">
    <name type="scientific">Bifidobacterium callitrichos</name>
    <dbReference type="NCBI Taxonomy" id="762209"/>
    <lineage>
        <taxon>Bacteria</taxon>
        <taxon>Bacillati</taxon>
        <taxon>Actinomycetota</taxon>
        <taxon>Actinomycetes</taxon>
        <taxon>Bifidobacteriales</taxon>
        <taxon>Bifidobacteriaceae</taxon>
        <taxon>Bifidobacterium</taxon>
    </lineage>
</organism>
<sequence>MTGILFTQESIQGPEFSAYLHRIILSALIMAACLTLAHVSNALSKWRKQQIGTEFTFDITMGGLRPRNTVMKISVIAQAVVMVLAFAATIWLLPSQSVLPEGPMLVAVAMGVICGLWDYGYDRYFVHTLKRGR</sequence>
<evidence type="ECO:0000256" key="1">
    <source>
        <dbReference type="SAM" id="Phobius"/>
    </source>
</evidence>
<protein>
    <submittedName>
        <fullName evidence="2">Uncharacterized protein</fullName>
    </submittedName>
</protein>
<evidence type="ECO:0000313" key="2">
    <source>
        <dbReference type="EMBL" id="PST45469.1"/>
    </source>
</evidence>
<keyword evidence="1" id="KW-0472">Membrane</keyword>
<feature type="transmembrane region" description="Helical" evidence="1">
    <location>
        <begin position="73"/>
        <end position="92"/>
    </location>
</feature>
<dbReference type="RefSeq" id="WP_107044921.1">
    <property type="nucleotide sequence ID" value="NZ_NWTX01000035.1"/>
</dbReference>
<comment type="caution">
    <text evidence="2">The sequence shown here is derived from an EMBL/GenBank/DDBJ whole genome shotgun (WGS) entry which is preliminary data.</text>
</comment>
<keyword evidence="3" id="KW-1185">Reference proteome</keyword>
<evidence type="ECO:0000313" key="3">
    <source>
        <dbReference type="Proteomes" id="UP000240228"/>
    </source>
</evidence>
<accession>A0A2T3G7M5</accession>
<reference evidence="2 3" key="2">
    <citation type="submission" date="2018-03" db="EMBL/GenBank/DDBJ databases">
        <title>The comparative genomics of Bifidobacterium callitrichos reflects dietary carbohydrate utilization within the common marmoset gut.</title>
        <authorList>
            <person name="Rani A."/>
        </authorList>
    </citation>
    <scope>NUCLEOTIDE SEQUENCE [LARGE SCALE GENOMIC DNA]</scope>
    <source>
        <strain evidence="2 3">UMA51805</strain>
    </source>
</reference>
<dbReference type="EMBL" id="NWTX01000035">
    <property type="protein sequence ID" value="PST45469.1"/>
    <property type="molecule type" value="Genomic_DNA"/>
</dbReference>
<keyword evidence="1" id="KW-0812">Transmembrane</keyword>
<gene>
    <name evidence="2" type="ORF">CPA40_10910</name>
</gene>
<reference evidence="3" key="1">
    <citation type="submission" date="2017-09" db="EMBL/GenBank/DDBJ databases">
        <authorList>
            <person name="Sela D.A."/>
            <person name="Albert K."/>
        </authorList>
    </citation>
    <scope>NUCLEOTIDE SEQUENCE [LARGE SCALE GENOMIC DNA]</scope>
    <source>
        <strain evidence="3">UMA51805</strain>
    </source>
</reference>
<dbReference type="AlphaFoldDB" id="A0A2T3G7M5"/>
<keyword evidence="1" id="KW-1133">Transmembrane helix</keyword>
<name>A0A2T3G7M5_9BIFI</name>